<dbReference type="OMA" id="FVAVSYC"/>
<dbReference type="InterPro" id="IPR010730">
    <property type="entry name" value="HET"/>
</dbReference>
<name>A0A1W2TU88_ROSNE</name>
<accession>A0A1W2TU88</accession>
<protein>
    <submittedName>
        <fullName evidence="3">Putative heterokaryon incompatibility</fullName>
    </submittedName>
</protein>
<dbReference type="Pfam" id="PF06985">
    <property type="entry name" value="HET"/>
    <property type="match status" value="1"/>
</dbReference>
<feature type="region of interest" description="Disordered" evidence="1">
    <location>
        <begin position="368"/>
        <end position="400"/>
    </location>
</feature>
<evidence type="ECO:0000256" key="1">
    <source>
        <dbReference type="SAM" id="MobiDB-lite"/>
    </source>
</evidence>
<feature type="region of interest" description="Disordered" evidence="1">
    <location>
        <begin position="710"/>
        <end position="755"/>
    </location>
</feature>
<dbReference type="Proteomes" id="UP000054516">
    <property type="component" value="Unassembled WGS sequence"/>
</dbReference>
<dbReference type="PANTHER" id="PTHR33112:SF9">
    <property type="entry name" value="HETEROKARYON INCOMPATIBILITY DOMAIN-CONTAINING PROTEIN"/>
    <property type="match status" value="1"/>
</dbReference>
<proteinExistence type="predicted"/>
<dbReference type="STRING" id="77044.A0A1W2TU88"/>
<feature type="domain" description="Heterokaryon incompatibility" evidence="2">
    <location>
        <begin position="153"/>
        <end position="309"/>
    </location>
</feature>
<evidence type="ECO:0000259" key="2">
    <source>
        <dbReference type="Pfam" id="PF06985"/>
    </source>
</evidence>
<evidence type="ECO:0000313" key="3">
    <source>
        <dbReference type="EMBL" id="GAP92134.1"/>
    </source>
</evidence>
<dbReference type="EMBL" id="DF977522">
    <property type="protein sequence ID" value="GAP92134.1"/>
    <property type="molecule type" value="Genomic_DNA"/>
</dbReference>
<organism evidence="3">
    <name type="scientific">Rosellinia necatrix</name>
    <name type="common">White root-rot fungus</name>
    <dbReference type="NCBI Taxonomy" id="77044"/>
    <lineage>
        <taxon>Eukaryota</taxon>
        <taxon>Fungi</taxon>
        <taxon>Dikarya</taxon>
        <taxon>Ascomycota</taxon>
        <taxon>Pezizomycotina</taxon>
        <taxon>Sordariomycetes</taxon>
        <taxon>Xylariomycetidae</taxon>
        <taxon>Xylariales</taxon>
        <taxon>Xylariaceae</taxon>
        <taxon>Rosellinia</taxon>
    </lineage>
</organism>
<dbReference type="OrthoDB" id="270167at2759"/>
<gene>
    <name evidence="3" type="ORF">SAMD00023353_7700500</name>
</gene>
<sequence length="915" mass="103209">MLDDTKELIQDGQGSPVPRQPINLQANVDEILKARITRAHATQWAQNLLYLTFDDSLDERCAEPMIIEDNDTQHGQCQQCQQKDSFRFVHMCSNHLCRSYGSQKKEAGERNCGDPCFHVSEHSCGHCRPLPLFPNEKVTRFRLRRFRNFCNHFVAVSYCWSSEKGRAVEDTGYEVVEEDGTVRNARASNNTIDRAVAFARENGFRLIWIDQECIEQTDPYKKELAIQAMDYVYAMAHTTIGLLHAELQQEHLDCLSRLLQSQSRPQQNIQRGGRRALTTPRPIDPSVLAEAVSLIVNDEWNARAWILQEAFASSGWMILLFPKAAPVDVRGGHLICPKVSLSELAVDIGTLRRCLHIACGMIQEAMGPAKPATPRGRTRGERLQRRKPKRGQGQGSGVPSADTAMALERVLYFHPGNVEASASVWINNSKPRRTCSAATALTYLRLRDLGRVADKLAIVANLCDYHLRLNTTELEKTQQSLATCMLTLSLVNGDFTLLTPQLYRGLPETSKPEYAAASEPEFSWLHSFSRHLQQIDSDIWNPYGYTTGLNAGSHKLSSEGLDLMGALWNVNQFVDMTMLQIKYADSWMKLCQQDHLTSSFRRSIRLATTHLLFEILQTLVSMDERQVADSILNSVSNWKWLRRQDAEPESMVESVDEFPPGLQVQHRRDMFSLDPSPDGRYHQCWVIDRIMEKGGLWVGSLIEATAEDGVTDMSTGPEANSRAPGTGLALEATTSTSGRQDLPRYEPLGEGEKTMLDRTSHHLGSMRVMSMMGMLISHLSEEQGDLDEQPTQAVDEDKRLFHLKMPRVLGPLAMAFASVKTDGRDRQGRRAIFDMDGTPNTDNLVLVPFQATLESIPRPPLRSLSVSWIVEPESRDQDAGDLCRDGRYVGRLRVRRMTKGMWRFARMPYGAYTII</sequence>
<reference evidence="3" key="1">
    <citation type="submission" date="2016-03" db="EMBL/GenBank/DDBJ databases">
        <title>Draft genome sequence of Rosellinia necatrix.</title>
        <authorList>
            <person name="Kanematsu S."/>
        </authorList>
    </citation>
    <scope>NUCLEOTIDE SEQUENCE [LARGE SCALE GENOMIC DNA]</scope>
    <source>
        <strain evidence="3">W97</strain>
    </source>
</reference>
<dbReference type="AlphaFoldDB" id="A0A1W2TU88"/>
<evidence type="ECO:0000313" key="4">
    <source>
        <dbReference type="Proteomes" id="UP000054516"/>
    </source>
</evidence>
<keyword evidence="4" id="KW-1185">Reference proteome</keyword>
<dbReference type="PANTHER" id="PTHR33112">
    <property type="entry name" value="DOMAIN PROTEIN, PUTATIVE-RELATED"/>
    <property type="match status" value="1"/>
</dbReference>